<dbReference type="PROSITE" id="PS51257">
    <property type="entry name" value="PROKAR_LIPOPROTEIN"/>
    <property type="match status" value="1"/>
</dbReference>
<dbReference type="InterPro" id="IPR013830">
    <property type="entry name" value="SGNH_hydro"/>
</dbReference>
<dbReference type="PANTHER" id="PTHR30383">
    <property type="entry name" value="THIOESTERASE 1/PROTEASE 1/LYSOPHOSPHOLIPASE L1"/>
    <property type="match status" value="1"/>
</dbReference>
<name>A0A2N9XIX9_9NEIS</name>
<comment type="caution">
    <text evidence="4">The sequence shown here is derived from an EMBL/GenBank/DDBJ whole genome shotgun (WGS) entry which is preliminary data.</text>
</comment>
<dbReference type="Gene3D" id="2.60.120.1360">
    <property type="match status" value="1"/>
</dbReference>
<dbReference type="Pfam" id="PF13472">
    <property type="entry name" value="Lipase_GDSL_2"/>
    <property type="match status" value="1"/>
</dbReference>
<evidence type="ECO:0000259" key="2">
    <source>
        <dbReference type="Pfam" id="PF13472"/>
    </source>
</evidence>
<proteinExistence type="predicted"/>
<dbReference type="GO" id="GO:0016788">
    <property type="term" value="F:hydrolase activity, acting on ester bonds"/>
    <property type="evidence" value="ECO:0007669"/>
    <property type="project" value="UniProtKB-ARBA"/>
</dbReference>
<dbReference type="PANTHER" id="PTHR30383:SF29">
    <property type="entry name" value="SGNH HYDROLASE-TYPE ESTERASE DOMAIN-CONTAINING PROTEIN"/>
    <property type="match status" value="1"/>
</dbReference>
<evidence type="ECO:0000313" key="5">
    <source>
        <dbReference type="Proteomes" id="UP000231484"/>
    </source>
</evidence>
<dbReference type="Gene3D" id="3.40.50.1110">
    <property type="entry name" value="SGNH hydrolase"/>
    <property type="match status" value="1"/>
</dbReference>
<evidence type="ECO:0000313" key="4">
    <source>
        <dbReference type="EMBL" id="PIT48284.1"/>
    </source>
</evidence>
<reference evidence="4 5" key="1">
    <citation type="journal article" date="2017" name="MBio">
        <title>Type VI secretion-mediated competition in the bee gut microbiome.</title>
        <authorList>
            <person name="Steele M.I."/>
            <person name="Kwong W.K."/>
            <person name="Powell J.E."/>
            <person name="Whiteley M."/>
            <person name="Moran N.A."/>
        </authorList>
    </citation>
    <scope>NUCLEOTIDE SEQUENCE [LARGE SCALE GENOMIC DNA]</scope>
    <source>
        <strain evidence="4 5">Occ4-2</strain>
    </source>
</reference>
<dbReference type="SUPFAM" id="SSF52266">
    <property type="entry name" value="SGNH hydrolase"/>
    <property type="match status" value="1"/>
</dbReference>
<dbReference type="Proteomes" id="UP000231484">
    <property type="component" value="Unassembled WGS sequence"/>
</dbReference>
<keyword evidence="1" id="KW-0732">Signal</keyword>
<dbReference type="EMBL" id="MEIQ01000053">
    <property type="protein sequence ID" value="PIT48284.1"/>
    <property type="molecule type" value="Genomic_DNA"/>
</dbReference>
<gene>
    <name evidence="4" type="ORF">BHC48_11245</name>
</gene>
<accession>A0A2N9XIX9</accession>
<organism evidence="4 5">
    <name type="scientific">Snodgrassella alvi</name>
    <dbReference type="NCBI Taxonomy" id="1196083"/>
    <lineage>
        <taxon>Bacteria</taxon>
        <taxon>Pseudomonadati</taxon>
        <taxon>Pseudomonadota</taxon>
        <taxon>Betaproteobacteria</taxon>
        <taxon>Neisseriales</taxon>
        <taxon>Neisseriaceae</taxon>
        <taxon>Snodgrassella</taxon>
    </lineage>
</organism>
<dbReference type="Pfam" id="PF22753">
    <property type="entry name" value="Ape1_N"/>
    <property type="match status" value="1"/>
</dbReference>
<evidence type="ECO:0000256" key="1">
    <source>
        <dbReference type="SAM" id="SignalP"/>
    </source>
</evidence>
<evidence type="ECO:0000259" key="3">
    <source>
        <dbReference type="Pfam" id="PF22753"/>
    </source>
</evidence>
<dbReference type="InterPro" id="IPR055041">
    <property type="entry name" value="Ape1_N"/>
</dbReference>
<protein>
    <submittedName>
        <fullName evidence="4">Uncharacterized protein</fullName>
    </submittedName>
</protein>
<dbReference type="AlphaFoldDB" id="A0A2N9XIX9"/>
<feature type="domain" description="Peptidoglycan O-acetylesterase N-terminal" evidence="3">
    <location>
        <begin position="84"/>
        <end position="196"/>
    </location>
</feature>
<feature type="domain" description="SGNH hydrolase-type esterase" evidence="2">
    <location>
        <begin position="214"/>
        <end position="370"/>
    </location>
</feature>
<dbReference type="InterPro" id="IPR036514">
    <property type="entry name" value="SGNH_hydro_sf"/>
</dbReference>
<dbReference type="InterPro" id="IPR051532">
    <property type="entry name" value="Ester_Hydrolysis_Enzymes"/>
</dbReference>
<sequence length="384" mass="42343">MDTKKHFAILGCCLWIMACSADPTPAQSNHYHALLSAQAEHAAQLTEALQKKSLNIVQLGDSHTAADYLTNAARVRLQQQLGNGGPGWAMPVQFSGMRLARFTYENQGWQAISSRTQASQNYALGGLIATPSIGSLMTIKTREPEAEQTVIVSIRQGQNDEDLFVTDGNGQEILLSAQPKDNQWHFSTFNARFPLTIKAGMNFQTAIGGWWLRNKNQQGVVFSALGINGFQLNQWNRWNTQAWQQELNVIAPDLIILAFGTNEAYNGVEVETVKQNLLETIARIRTASPKSAIMLLGAPESLKSTAGSCGVRPEKLTELQAMQKEVALSQHTFYWDWQAVMGGECSMKSWINQGLARSDGVHFTASGYQRLGEALADSILSLRR</sequence>
<feature type="signal peptide" evidence="1">
    <location>
        <begin position="1"/>
        <end position="21"/>
    </location>
</feature>
<feature type="chain" id="PRO_5014731495" evidence="1">
    <location>
        <begin position="22"/>
        <end position="384"/>
    </location>
</feature>